<dbReference type="PRINTS" id="PR00701">
    <property type="entry name" value="60KDINNERMP"/>
</dbReference>
<evidence type="ECO:0000256" key="5">
    <source>
        <dbReference type="ARBA" id="ARBA00022475"/>
    </source>
</evidence>
<dbReference type="NCBIfam" id="NF002352">
    <property type="entry name" value="PRK01318.1-3"/>
    <property type="match status" value="1"/>
</dbReference>
<dbReference type="CDD" id="cd20070">
    <property type="entry name" value="5TM_YidC_Alb3"/>
    <property type="match status" value="1"/>
</dbReference>
<dbReference type="InterPro" id="IPR001708">
    <property type="entry name" value="YidC/ALB3/OXA1/COX18"/>
</dbReference>
<dbReference type="GO" id="GO:0051205">
    <property type="term" value="P:protein insertion into membrane"/>
    <property type="evidence" value="ECO:0007669"/>
    <property type="project" value="TreeGrafter"/>
</dbReference>
<feature type="transmembrane region" description="Helical" evidence="13">
    <location>
        <begin position="491"/>
        <end position="512"/>
    </location>
</feature>
<evidence type="ECO:0000259" key="14">
    <source>
        <dbReference type="Pfam" id="PF02096"/>
    </source>
</evidence>
<evidence type="ECO:0000256" key="2">
    <source>
        <dbReference type="ARBA" id="ARBA00010527"/>
    </source>
</evidence>
<dbReference type="CDD" id="cd19961">
    <property type="entry name" value="EcYidC-like_peri"/>
    <property type="match status" value="1"/>
</dbReference>
<gene>
    <name evidence="13 16" type="primary">yidC</name>
    <name evidence="16" type="ORF">GUU85_00075</name>
</gene>
<evidence type="ECO:0000256" key="13">
    <source>
        <dbReference type="HAMAP-Rule" id="MF_01810"/>
    </source>
</evidence>
<dbReference type="InterPro" id="IPR028055">
    <property type="entry name" value="YidC/Oxa/ALB_C"/>
</dbReference>
<dbReference type="Pfam" id="PF14849">
    <property type="entry name" value="YidC_periplas"/>
    <property type="match status" value="1"/>
</dbReference>
<dbReference type="EMBL" id="CP047588">
    <property type="protein sequence ID" value="QIE01784.1"/>
    <property type="molecule type" value="Genomic_DNA"/>
</dbReference>
<evidence type="ECO:0000256" key="11">
    <source>
        <dbReference type="ARBA" id="ARBA00033245"/>
    </source>
</evidence>
<dbReference type="NCBIfam" id="NF002351">
    <property type="entry name" value="PRK01318.1-1"/>
    <property type="match status" value="1"/>
</dbReference>
<evidence type="ECO:0000256" key="3">
    <source>
        <dbReference type="ARBA" id="ARBA00015325"/>
    </source>
</evidence>
<comment type="similarity">
    <text evidence="2 13">Belongs to the OXA1/ALB3/YidC family. Type 1 subfamily.</text>
</comment>
<feature type="transmembrane region" description="Helical" evidence="13">
    <location>
        <begin position="453"/>
        <end position="470"/>
    </location>
</feature>
<keyword evidence="10 13" id="KW-0143">Chaperone</keyword>
<keyword evidence="4 13" id="KW-0813">Transport</keyword>
<evidence type="ECO:0000259" key="15">
    <source>
        <dbReference type="Pfam" id="PF14849"/>
    </source>
</evidence>
<evidence type="ECO:0000256" key="4">
    <source>
        <dbReference type="ARBA" id="ARBA00022448"/>
    </source>
</evidence>
<keyword evidence="6 13" id="KW-0812">Transmembrane</keyword>
<feature type="transmembrane region" description="Helical" evidence="13">
    <location>
        <begin position="346"/>
        <end position="365"/>
    </location>
</feature>
<dbReference type="PANTHER" id="PTHR12428:SF65">
    <property type="entry name" value="CYTOCHROME C OXIDASE ASSEMBLY PROTEIN COX18, MITOCHONDRIAL"/>
    <property type="match status" value="1"/>
</dbReference>
<dbReference type="GO" id="GO:0032977">
    <property type="term" value="F:membrane insertase activity"/>
    <property type="evidence" value="ECO:0007669"/>
    <property type="project" value="InterPro"/>
</dbReference>
<dbReference type="PANTHER" id="PTHR12428">
    <property type="entry name" value="OXA1"/>
    <property type="match status" value="1"/>
</dbReference>
<feature type="domain" description="Membrane insertase YidC/Oxa/ALB C-terminal" evidence="14">
    <location>
        <begin position="346"/>
        <end position="523"/>
    </location>
</feature>
<dbReference type="RefSeq" id="WP_163118833.1">
    <property type="nucleotide sequence ID" value="NZ_CP047588.1"/>
</dbReference>
<proteinExistence type="inferred from homology"/>
<keyword evidence="7 13" id="KW-0653">Protein transport</keyword>
<dbReference type="Proteomes" id="UP000502958">
    <property type="component" value="Chromosome"/>
</dbReference>
<keyword evidence="9 13" id="KW-0472">Membrane</keyword>
<evidence type="ECO:0000313" key="16">
    <source>
        <dbReference type="EMBL" id="QIE01784.1"/>
    </source>
</evidence>
<comment type="subcellular location">
    <subcellularLocation>
        <location evidence="1">Cell inner membrane</location>
        <topology evidence="1">Multi-pass membrane protein</topology>
    </subcellularLocation>
    <subcellularLocation>
        <location evidence="13">Cell membrane</location>
        <topology evidence="13">Multi-pass membrane protein</topology>
    </subcellularLocation>
</comment>
<dbReference type="InterPro" id="IPR028053">
    <property type="entry name" value="Membr_insert_YidC_N"/>
</dbReference>
<evidence type="ECO:0000256" key="9">
    <source>
        <dbReference type="ARBA" id="ARBA00023136"/>
    </source>
</evidence>
<dbReference type="Pfam" id="PF02096">
    <property type="entry name" value="60KD_IMP"/>
    <property type="match status" value="1"/>
</dbReference>
<dbReference type="NCBIfam" id="TIGR03592">
    <property type="entry name" value="yidC_oxa1_cterm"/>
    <property type="match status" value="1"/>
</dbReference>
<name>A0A6C1F9V2_BUCUN</name>
<reference evidence="16 17" key="1">
    <citation type="submission" date="2020-01" db="EMBL/GenBank/DDBJ databases">
        <title>Complete genome of Buchnera aphidicola isolated from Chaitophorus populeti.</title>
        <authorList>
            <person name="Park J."/>
            <person name="Xi H."/>
        </authorList>
    </citation>
    <scope>NUCLEOTIDE SEQUENCE [LARGE SCALE GENOMIC DNA]</scope>
    <source>
        <strain evidence="16 17">UsonBac</strain>
    </source>
</reference>
<dbReference type="NCBIfam" id="TIGR03593">
    <property type="entry name" value="yidC_nterm"/>
    <property type="match status" value="1"/>
</dbReference>
<evidence type="ECO:0000313" key="17">
    <source>
        <dbReference type="Proteomes" id="UP000502958"/>
    </source>
</evidence>
<keyword evidence="8 13" id="KW-1133">Transmembrane helix</keyword>
<dbReference type="GO" id="GO:0015031">
    <property type="term" value="P:protein transport"/>
    <property type="evidence" value="ECO:0007669"/>
    <property type="project" value="UniProtKB-KW"/>
</dbReference>
<dbReference type="GO" id="GO:0005886">
    <property type="term" value="C:plasma membrane"/>
    <property type="evidence" value="ECO:0007669"/>
    <property type="project" value="UniProtKB-SubCell"/>
</dbReference>
<dbReference type="InterPro" id="IPR047196">
    <property type="entry name" value="YidC_ALB_C"/>
</dbReference>
<keyword evidence="5 13" id="KW-1003">Cell membrane</keyword>
<protein>
    <recommendedName>
        <fullName evidence="3 13">Membrane protein insertase YidC</fullName>
    </recommendedName>
    <alternativeName>
        <fullName evidence="12 13">Foldase YidC</fullName>
    </alternativeName>
    <alternativeName>
        <fullName evidence="11 13">Membrane integrase YidC</fullName>
    </alternativeName>
    <alternativeName>
        <fullName evidence="13">Membrane protein YidC</fullName>
    </alternativeName>
</protein>
<feature type="domain" description="Membrane insertase YidC N-terminal" evidence="15">
    <location>
        <begin position="53"/>
        <end position="335"/>
    </location>
</feature>
<accession>A0A6C1F9V2</accession>
<dbReference type="InterPro" id="IPR019998">
    <property type="entry name" value="Membr_insert_YidC"/>
</dbReference>
<evidence type="ECO:0000256" key="7">
    <source>
        <dbReference type="ARBA" id="ARBA00022927"/>
    </source>
</evidence>
<comment type="subunit">
    <text evidence="13">Interacts with the Sec translocase complex via SecD. Specifically interacts with transmembrane segments of nascent integral membrane proteins during membrane integration.</text>
</comment>
<evidence type="ECO:0000256" key="8">
    <source>
        <dbReference type="ARBA" id="ARBA00022989"/>
    </source>
</evidence>
<evidence type="ECO:0000256" key="12">
    <source>
        <dbReference type="ARBA" id="ARBA00033342"/>
    </source>
</evidence>
<organism evidence="16 17">
    <name type="scientific">Buchnera aphidicola subsp. Uroleucon sonchi</name>
    <dbReference type="NCBI Taxonomy" id="118118"/>
    <lineage>
        <taxon>Bacteria</taxon>
        <taxon>Pseudomonadati</taxon>
        <taxon>Pseudomonadota</taxon>
        <taxon>Gammaproteobacteria</taxon>
        <taxon>Enterobacterales</taxon>
        <taxon>Erwiniaceae</taxon>
        <taxon>Buchnera</taxon>
    </lineage>
</organism>
<dbReference type="PRINTS" id="PR01900">
    <property type="entry name" value="YIDCPROTEIN"/>
</dbReference>
<feature type="transmembrane region" description="Helical" evidence="13">
    <location>
        <begin position="412"/>
        <end position="433"/>
    </location>
</feature>
<dbReference type="AlphaFoldDB" id="A0A6C1F9V2"/>
<evidence type="ECO:0000256" key="10">
    <source>
        <dbReference type="ARBA" id="ARBA00023186"/>
    </source>
</evidence>
<dbReference type="Gene3D" id="2.70.98.90">
    <property type="match status" value="1"/>
</dbReference>
<evidence type="ECO:0000256" key="1">
    <source>
        <dbReference type="ARBA" id="ARBA00004429"/>
    </source>
</evidence>
<dbReference type="HAMAP" id="MF_01810">
    <property type="entry name" value="YidC_type1"/>
    <property type="match status" value="1"/>
</dbReference>
<dbReference type="InterPro" id="IPR038221">
    <property type="entry name" value="YidC_periplasmic_sf"/>
</dbReference>
<sequence>MEVQRNFFIFAFLFFSFLIWQAWQKESFFKSKKSEQTNHIFHGIDIQENKKQIFIKNNVLSLVINMYGGDIEKASLLLYKDKLHSPKPFKLLDTAPDFIYQAQSGLIGKNGPDNSTNASRPLYFSDKNIFELKNNQTELRVPITWVSHEGVIYKKTFILKLNQYDVDIEYDVYNATQNILEMNMFGQIKQTINIPKTRTIDHHNFALQTFRGAAYSSINNKYEKYKFDKISNNQNLHVITENGWIAMLQQYFAVAWIPQNLGKNILYTSYLDNDIAVIGYKSSRIQVLPHSRSIIKSKLWIGPEKQQEMKAIAPYLDLTVDYGWLWFLSQPLFKLLTILYNILGNWGFAIVFITFIMKGITYPLIKYQYISISKMRILQPKIKEIRETYSYDKQRLSKEIINLYKKEKINPLGGFLPILIQMPIFLSLYYMLIGSVELRHAPFILWIHDLSSQDPYYILPIIMGITMFFIQKTSSNNHINDSIQKNIMNCMPIIFTVFFLWFPSGLVLYYIISNLVTIIQQKFFLSYLDVSNTDDGKKPINR</sequence>
<evidence type="ECO:0000256" key="6">
    <source>
        <dbReference type="ARBA" id="ARBA00022692"/>
    </source>
</evidence>
<comment type="function">
    <text evidence="13">Required for the insertion and/or proper folding and/or complex formation of integral membrane proteins into the membrane. Involved in integration of membrane proteins that insert both dependently and independently of the Sec translocase complex, as well as at least some lipoproteins. Aids folding of multispanning membrane proteins.</text>
</comment>